<evidence type="ECO:0008006" key="4">
    <source>
        <dbReference type="Google" id="ProtNLM"/>
    </source>
</evidence>
<feature type="compositionally biased region" description="Basic and acidic residues" evidence="1">
    <location>
        <begin position="192"/>
        <end position="202"/>
    </location>
</feature>
<protein>
    <recommendedName>
        <fullName evidence="4">MORN repeat variant</fullName>
    </recommendedName>
</protein>
<feature type="region of interest" description="Disordered" evidence="1">
    <location>
        <begin position="189"/>
        <end position="244"/>
    </location>
</feature>
<feature type="compositionally biased region" description="Basic and acidic residues" evidence="1">
    <location>
        <begin position="210"/>
        <end position="226"/>
    </location>
</feature>
<evidence type="ECO:0000256" key="1">
    <source>
        <dbReference type="SAM" id="MobiDB-lite"/>
    </source>
</evidence>
<dbReference type="Proteomes" id="UP001464555">
    <property type="component" value="Unassembled WGS sequence"/>
</dbReference>
<organism evidence="2 3">
    <name type="scientific">Flavobacterium arundinis</name>
    <dbReference type="NCBI Taxonomy" id="3139143"/>
    <lineage>
        <taxon>Bacteria</taxon>
        <taxon>Pseudomonadati</taxon>
        <taxon>Bacteroidota</taxon>
        <taxon>Flavobacteriia</taxon>
        <taxon>Flavobacteriales</taxon>
        <taxon>Flavobacteriaceae</taxon>
        <taxon>Flavobacterium</taxon>
    </lineage>
</organism>
<sequence>MRKFFLFFAVAILFSFSDTSLKKRISDQQFRYEFYTTDKEVFAEPDRYYFWFRGGAIHSSENGIGGELLHSDFLKFYLSNQLAESGKFKNGLKEGYWKTWFPNGVLHSKTYWSDGQMDGSYYGYDETGFMVEEGKFKNHRKHGRWINYISKDTLKYKDGKVVVPKVKPVKDTLQQKKEGNFFKRLFSRKKKEGKEEAAERPAKNKSAKKPVAEKKETPAKADEKPGFFKRIFSKKKKTTTDGKS</sequence>
<comment type="caution">
    <text evidence="2">The sequence shown here is derived from an EMBL/GenBank/DDBJ whole genome shotgun (WGS) entry which is preliminary data.</text>
</comment>
<dbReference type="SUPFAM" id="SSF82185">
    <property type="entry name" value="Histone H3 K4-specific methyltransferase SET7/9 N-terminal domain"/>
    <property type="match status" value="1"/>
</dbReference>
<name>A0ABU9HXM8_9FLAO</name>
<keyword evidence="3" id="KW-1185">Reference proteome</keyword>
<dbReference type="RefSeq" id="WP_341697241.1">
    <property type="nucleotide sequence ID" value="NZ_JBBYHR010000006.1"/>
</dbReference>
<evidence type="ECO:0000313" key="3">
    <source>
        <dbReference type="Proteomes" id="UP001464555"/>
    </source>
</evidence>
<proteinExistence type="predicted"/>
<reference evidence="2 3" key="1">
    <citation type="submission" date="2024-04" db="EMBL/GenBank/DDBJ databases">
        <title>Flavobacterium sp. DGU11 16S ribosomal RNA gene Genome sequencing and assembly.</title>
        <authorList>
            <person name="Park S."/>
        </authorList>
    </citation>
    <scope>NUCLEOTIDE SEQUENCE [LARGE SCALE GENOMIC DNA]</scope>
    <source>
        <strain evidence="2 3">DGU11</strain>
    </source>
</reference>
<dbReference type="Gene3D" id="2.20.110.10">
    <property type="entry name" value="Histone H3 K4-specific methyltransferase SET7/9 N-terminal domain"/>
    <property type="match status" value="1"/>
</dbReference>
<evidence type="ECO:0000313" key="2">
    <source>
        <dbReference type="EMBL" id="MEL1244925.1"/>
    </source>
</evidence>
<gene>
    <name evidence="2" type="ORF">AAEO56_11675</name>
</gene>
<accession>A0ABU9HXM8</accession>
<dbReference type="EMBL" id="JBBYHR010000006">
    <property type="protein sequence ID" value="MEL1244925.1"/>
    <property type="molecule type" value="Genomic_DNA"/>
</dbReference>